<evidence type="ECO:0000256" key="1">
    <source>
        <dbReference type="SAM" id="MobiDB-lite"/>
    </source>
</evidence>
<dbReference type="OrthoDB" id="4312454at2759"/>
<feature type="compositionally biased region" description="Polar residues" evidence="1">
    <location>
        <begin position="43"/>
        <end position="52"/>
    </location>
</feature>
<feature type="compositionally biased region" description="Low complexity" evidence="1">
    <location>
        <begin position="68"/>
        <end position="78"/>
    </location>
</feature>
<reference evidence="2" key="2">
    <citation type="journal article" date="2023" name="IMA Fungus">
        <title>Comparative genomic study of the Penicillium genus elucidates a diverse pangenome and 15 lateral gene transfer events.</title>
        <authorList>
            <person name="Petersen C."/>
            <person name="Sorensen T."/>
            <person name="Nielsen M.R."/>
            <person name="Sondergaard T.E."/>
            <person name="Sorensen J.L."/>
            <person name="Fitzpatrick D.A."/>
            <person name="Frisvad J.C."/>
            <person name="Nielsen K.L."/>
        </authorList>
    </citation>
    <scope>NUCLEOTIDE SEQUENCE</scope>
    <source>
        <strain evidence="2">IBT 29677</strain>
    </source>
</reference>
<keyword evidence="3" id="KW-1185">Reference proteome</keyword>
<dbReference type="EMBL" id="JAPZBU010000011">
    <property type="protein sequence ID" value="KAJ5378881.1"/>
    <property type="molecule type" value="Genomic_DNA"/>
</dbReference>
<reference evidence="2" key="1">
    <citation type="submission" date="2022-12" db="EMBL/GenBank/DDBJ databases">
        <authorList>
            <person name="Petersen C."/>
        </authorList>
    </citation>
    <scope>NUCLEOTIDE SEQUENCE</scope>
    <source>
        <strain evidence="2">IBT 29677</strain>
    </source>
</reference>
<comment type="caution">
    <text evidence="2">The sequence shown here is derived from an EMBL/GenBank/DDBJ whole genome shotgun (WGS) entry which is preliminary data.</text>
</comment>
<feature type="region of interest" description="Disordered" evidence="1">
    <location>
        <begin position="43"/>
        <end position="78"/>
    </location>
</feature>
<dbReference type="Proteomes" id="UP001147747">
    <property type="component" value="Unassembled WGS sequence"/>
</dbReference>
<sequence length="78" mass="8525">MVAFPHIGAGPYGTSRKSPYTSTTETPKLDAAEIEDIFQSMNNSQKQVAVTPSSSSRFRWFSRHATKKSNSGGKSESK</sequence>
<proteinExistence type="predicted"/>
<dbReference type="GeneID" id="81375617"/>
<dbReference type="RefSeq" id="XP_056482667.1">
    <property type="nucleotide sequence ID" value="XM_056636637.1"/>
</dbReference>
<accession>A0A9W9VGU1</accession>
<name>A0A9W9VGU1_9EURO</name>
<dbReference type="AlphaFoldDB" id="A0A9W9VGU1"/>
<organism evidence="2 3">
    <name type="scientific">Penicillium cosmopolitanum</name>
    <dbReference type="NCBI Taxonomy" id="1131564"/>
    <lineage>
        <taxon>Eukaryota</taxon>
        <taxon>Fungi</taxon>
        <taxon>Dikarya</taxon>
        <taxon>Ascomycota</taxon>
        <taxon>Pezizomycotina</taxon>
        <taxon>Eurotiomycetes</taxon>
        <taxon>Eurotiomycetidae</taxon>
        <taxon>Eurotiales</taxon>
        <taxon>Aspergillaceae</taxon>
        <taxon>Penicillium</taxon>
    </lineage>
</organism>
<gene>
    <name evidence="2" type="ORF">N7509_012000</name>
</gene>
<feature type="compositionally biased region" description="Polar residues" evidence="1">
    <location>
        <begin position="15"/>
        <end position="26"/>
    </location>
</feature>
<evidence type="ECO:0000313" key="3">
    <source>
        <dbReference type="Proteomes" id="UP001147747"/>
    </source>
</evidence>
<evidence type="ECO:0000313" key="2">
    <source>
        <dbReference type="EMBL" id="KAJ5378881.1"/>
    </source>
</evidence>
<protein>
    <submittedName>
        <fullName evidence="2">Uncharacterized protein</fullName>
    </submittedName>
</protein>
<feature type="region of interest" description="Disordered" evidence="1">
    <location>
        <begin position="1"/>
        <end position="26"/>
    </location>
</feature>